<keyword evidence="2" id="KW-1185">Reference proteome</keyword>
<dbReference type="Proteomes" id="UP000241462">
    <property type="component" value="Unassembled WGS sequence"/>
</dbReference>
<sequence length="209" mass="22750">MDRLTAEKTNAKKLGRVWRDRSRYKDTALSTRLALEAVLSTVCIQCFVDNVLAKTTRCRVGVASCLDQVFAGTPHGFEPQVHPRNWTPVATASPKRSLRAINPAAFATSRHAIYTGASLLARPTSVAQRGASRPHCFTLVLLPELYRQRPAWGNFGAKDDGLGSASPPCPSLDIGSGIDLPLQQASSTTSGHWPVRSLFGVQEIQRPRC</sequence>
<name>A0A2T3AE40_9PEZI</name>
<dbReference type="AlphaFoldDB" id="A0A2T3AE40"/>
<dbReference type="EMBL" id="KZ678404">
    <property type="protein sequence ID" value="PSR93837.1"/>
    <property type="molecule type" value="Genomic_DNA"/>
</dbReference>
<dbReference type="InParanoid" id="A0A2T3AE40"/>
<gene>
    <name evidence="1" type="ORF">BD289DRAFT_170393</name>
</gene>
<reference evidence="1 2" key="1">
    <citation type="journal article" date="2018" name="Mycol. Prog.">
        <title>Coniella lustricola, a new species from submerged detritus.</title>
        <authorList>
            <person name="Raudabaugh D.B."/>
            <person name="Iturriaga T."/>
            <person name="Carver A."/>
            <person name="Mondo S."/>
            <person name="Pangilinan J."/>
            <person name="Lipzen A."/>
            <person name="He G."/>
            <person name="Amirebrahimi M."/>
            <person name="Grigoriev I.V."/>
            <person name="Miller A.N."/>
        </authorList>
    </citation>
    <scope>NUCLEOTIDE SEQUENCE [LARGE SCALE GENOMIC DNA]</scope>
    <source>
        <strain evidence="1 2">B22-T-1</strain>
    </source>
</reference>
<protein>
    <submittedName>
        <fullName evidence="1">Uncharacterized protein</fullName>
    </submittedName>
</protein>
<evidence type="ECO:0000313" key="1">
    <source>
        <dbReference type="EMBL" id="PSR93837.1"/>
    </source>
</evidence>
<evidence type="ECO:0000313" key="2">
    <source>
        <dbReference type="Proteomes" id="UP000241462"/>
    </source>
</evidence>
<accession>A0A2T3AE40</accession>
<organism evidence="1 2">
    <name type="scientific">Coniella lustricola</name>
    <dbReference type="NCBI Taxonomy" id="2025994"/>
    <lineage>
        <taxon>Eukaryota</taxon>
        <taxon>Fungi</taxon>
        <taxon>Dikarya</taxon>
        <taxon>Ascomycota</taxon>
        <taxon>Pezizomycotina</taxon>
        <taxon>Sordariomycetes</taxon>
        <taxon>Sordariomycetidae</taxon>
        <taxon>Diaporthales</taxon>
        <taxon>Schizoparmaceae</taxon>
        <taxon>Coniella</taxon>
    </lineage>
</organism>
<proteinExistence type="predicted"/>